<sequence length="505" mass="56326">MSTNKDLAGKVAISSSRGIGAAIALKFAQRGADVAINYVSNATAAESVVEQIRALGVRALALKADVSQEEEVKTMFETLHREFGRLDIAVSNSGIEHFGDLSEVRGSDIDAVFAVNIKGQYFVAQQAYRFMEDYGRVMLTSSISAAKGVPRHAVYAASKAAVQGITKCLAMDFGPRNITVNCIAAGGVKTDMYAEMSAKYIPGGDKMSPQQIDEALSKWSPLGRPGEVEDVSGVASLIASPESQWLTGQTWQILSDLHLEINKQYSFEIPVCSKYLILAGDIGRLEDYNNYRDFLQNQTSKFEIVFLGLGNHEFYETTFNSGLEKAKQLENEPCMNDRLVILHQRRYDIPDSRVTILGCTLWSQIPQESADVVNYKISDFQKIKEWSVEQNNKAHDSDLTWLRGEIQTLRQASKEKRSILVVTHHAPSLQRTSSPQHAKNPWSCAFGTDLLSQPWDGVEIWVFGHTHYTTEFKKKGIRVVSNQRGYVLPWKTGKGNFDVRRLVWV</sequence>
<reference evidence="3" key="1">
    <citation type="submission" date="2021-07" db="EMBL/GenBank/DDBJ databases">
        <authorList>
            <person name="Branca A.L. A."/>
        </authorList>
    </citation>
    <scope>NUCLEOTIDE SEQUENCE</scope>
</reference>
<dbReference type="Proteomes" id="UP001154252">
    <property type="component" value="Unassembled WGS sequence"/>
</dbReference>
<dbReference type="GO" id="GO:0016787">
    <property type="term" value="F:hydrolase activity"/>
    <property type="evidence" value="ECO:0007669"/>
    <property type="project" value="InterPro"/>
</dbReference>
<dbReference type="PRINTS" id="PR00081">
    <property type="entry name" value="GDHRDH"/>
</dbReference>
<dbReference type="EMBL" id="CAJVRC010000866">
    <property type="protein sequence ID" value="CAG8900124.1"/>
    <property type="molecule type" value="Genomic_DNA"/>
</dbReference>
<comment type="caution">
    <text evidence="3">The sequence shown here is derived from an EMBL/GenBank/DDBJ whole genome shotgun (WGS) entry which is preliminary data.</text>
</comment>
<dbReference type="OrthoDB" id="550558at2759"/>
<evidence type="ECO:0000256" key="1">
    <source>
        <dbReference type="ARBA" id="ARBA00022857"/>
    </source>
</evidence>
<dbReference type="PROSITE" id="PS00061">
    <property type="entry name" value="ADH_SHORT"/>
    <property type="match status" value="1"/>
</dbReference>
<proteinExistence type="predicted"/>
<dbReference type="Pfam" id="PF13561">
    <property type="entry name" value="adh_short_C2"/>
    <property type="match status" value="1"/>
</dbReference>
<accession>A0A9W4KDT7</accession>
<dbReference type="InterPro" id="IPR029052">
    <property type="entry name" value="Metallo-depent_PP-like"/>
</dbReference>
<dbReference type="InterPro" id="IPR036291">
    <property type="entry name" value="NAD(P)-bd_dom_sf"/>
</dbReference>
<evidence type="ECO:0000313" key="4">
    <source>
        <dbReference type="Proteomes" id="UP001154252"/>
    </source>
</evidence>
<dbReference type="Gene3D" id="3.60.21.10">
    <property type="match status" value="1"/>
</dbReference>
<evidence type="ECO:0000259" key="2">
    <source>
        <dbReference type="Pfam" id="PF00149"/>
    </source>
</evidence>
<name>A0A9W4KDT7_9EURO</name>
<dbReference type="AlphaFoldDB" id="A0A9W4KDT7"/>
<dbReference type="FunFam" id="3.40.50.720:FF:000084">
    <property type="entry name" value="Short-chain dehydrogenase reductase"/>
    <property type="match status" value="1"/>
</dbReference>
<keyword evidence="1" id="KW-0521">NADP</keyword>
<gene>
    <name evidence="3" type="ORF">PEGY_LOCUS6052</name>
</gene>
<dbReference type="InterPro" id="IPR020904">
    <property type="entry name" value="Sc_DH/Rdtase_CS"/>
</dbReference>
<dbReference type="InterPro" id="IPR002347">
    <property type="entry name" value="SDR_fam"/>
</dbReference>
<dbReference type="PANTHER" id="PTHR37844:SF2">
    <property type="entry name" value="SER_THR PROTEIN PHOSPHATASE SUPERFAMILY (AFU_ORTHOLOGUE AFUA_1G14840)"/>
    <property type="match status" value="1"/>
</dbReference>
<dbReference type="GO" id="GO:0016491">
    <property type="term" value="F:oxidoreductase activity"/>
    <property type="evidence" value="ECO:0007669"/>
    <property type="project" value="UniProtKB-ARBA"/>
</dbReference>
<evidence type="ECO:0000313" key="3">
    <source>
        <dbReference type="EMBL" id="CAG8900124.1"/>
    </source>
</evidence>
<dbReference type="SUPFAM" id="SSF51735">
    <property type="entry name" value="NAD(P)-binding Rossmann-fold domains"/>
    <property type="match status" value="1"/>
</dbReference>
<dbReference type="PRINTS" id="PR00080">
    <property type="entry name" value="SDRFAMILY"/>
</dbReference>
<dbReference type="Pfam" id="PF00149">
    <property type="entry name" value="Metallophos"/>
    <property type="match status" value="1"/>
</dbReference>
<protein>
    <recommendedName>
        <fullName evidence="2">Calcineurin-like phosphoesterase domain-containing protein</fullName>
    </recommendedName>
</protein>
<dbReference type="Gene3D" id="3.40.50.720">
    <property type="entry name" value="NAD(P)-binding Rossmann-like Domain"/>
    <property type="match status" value="1"/>
</dbReference>
<dbReference type="InterPro" id="IPR004843">
    <property type="entry name" value="Calcineurin-like_PHP"/>
</dbReference>
<keyword evidence="4" id="KW-1185">Reference proteome</keyword>
<dbReference type="PANTHER" id="PTHR37844">
    <property type="entry name" value="SER/THR PROTEIN PHOSPHATASE SUPERFAMILY (AFU_ORTHOLOGUE AFUA_1G14840)"/>
    <property type="match status" value="1"/>
</dbReference>
<feature type="domain" description="Calcineurin-like phosphoesterase" evidence="2">
    <location>
        <begin position="274"/>
        <end position="467"/>
    </location>
</feature>
<dbReference type="SUPFAM" id="SSF56300">
    <property type="entry name" value="Metallo-dependent phosphatases"/>
    <property type="match status" value="1"/>
</dbReference>
<organism evidence="3 4">
    <name type="scientific">Penicillium egyptiacum</name>
    <dbReference type="NCBI Taxonomy" id="1303716"/>
    <lineage>
        <taxon>Eukaryota</taxon>
        <taxon>Fungi</taxon>
        <taxon>Dikarya</taxon>
        <taxon>Ascomycota</taxon>
        <taxon>Pezizomycotina</taxon>
        <taxon>Eurotiomycetes</taxon>
        <taxon>Eurotiomycetidae</taxon>
        <taxon>Eurotiales</taxon>
        <taxon>Aspergillaceae</taxon>
        <taxon>Penicillium</taxon>
    </lineage>
</organism>